<keyword evidence="3 4" id="KW-0648">Protein biosynthesis</keyword>
<keyword evidence="1 4" id="KW-0396">Initiation factor</keyword>
<name>E3T4Z0_CROVB</name>
<sequence length="163" mass="19175">MSITLDTQLDNKWTLWIHQSKNNWTINGFNNLYTINTIKDFWTLHNSWEVNGGIHLNNYFLMKDDIQPLWECAENKKGGCWSFKVKDTQSQELWNDISTFMISGNLSENMDDINGLSITKKKNGWIIIKIWNKNNKNSSLKNINYEILKKWGLEVIYISHLSS</sequence>
<evidence type="ECO:0000256" key="4">
    <source>
        <dbReference type="RuleBase" id="RU004374"/>
    </source>
</evidence>
<dbReference type="PANTHER" id="PTHR11960">
    <property type="entry name" value="EUKARYOTIC TRANSLATION INITIATION FACTOR 4E RELATED"/>
    <property type="match status" value="1"/>
</dbReference>
<evidence type="ECO:0000256" key="3">
    <source>
        <dbReference type="ARBA" id="ARBA00022917"/>
    </source>
</evidence>
<dbReference type="OrthoDB" id="601at10501"/>
<evidence type="ECO:0000256" key="2">
    <source>
        <dbReference type="ARBA" id="ARBA00022884"/>
    </source>
</evidence>
<dbReference type="Pfam" id="PF01652">
    <property type="entry name" value="IF4E"/>
    <property type="match status" value="1"/>
</dbReference>
<dbReference type="Gene3D" id="3.30.760.10">
    <property type="entry name" value="RNA Cap, Translation Initiation Factor Eif4e"/>
    <property type="match status" value="1"/>
</dbReference>
<organismHost>
    <name type="scientific">Cafeteria roenbergensis</name>
    <name type="common">Marine flagellate</name>
    <dbReference type="NCBI Taxonomy" id="33653"/>
</organismHost>
<evidence type="ECO:0000256" key="1">
    <source>
        <dbReference type="ARBA" id="ARBA00022540"/>
    </source>
</evidence>
<dbReference type="KEGG" id="vg:9887622"/>
<proteinExistence type="inferred from homology"/>
<organism evidence="5 6">
    <name type="scientific">Cafeteria roenbergensis virus (strain BV-PW1)</name>
    <name type="common">CroV</name>
    <dbReference type="NCBI Taxonomy" id="693272"/>
    <lineage>
        <taxon>Viruses</taxon>
        <taxon>Varidnaviria</taxon>
        <taxon>Bamfordvirae</taxon>
        <taxon>Nucleocytoviricota</taxon>
        <taxon>Megaviricetes</taxon>
        <taxon>Imitervirales</taxon>
        <taxon>Mimiviridae</taxon>
        <taxon>Aliimimivirinae</taxon>
        <taxon>Rheavirus</taxon>
        <taxon>Rheavirus sinusmexicani</taxon>
    </lineage>
</organism>
<comment type="similarity">
    <text evidence="4">Belongs to the eukaryotic initiation factor 4E family.</text>
</comment>
<gene>
    <name evidence="5" type="ORF">crov220</name>
</gene>
<accession>E3T4Z0</accession>
<protein>
    <submittedName>
        <fullName evidence="5">Putative eIF-4E</fullName>
    </submittedName>
</protein>
<evidence type="ECO:0000313" key="6">
    <source>
        <dbReference type="Proteomes" id="UP000029781"/>
    </source>
</evidence>
<reference evidence="5 6" key="1">
    <citation type="journal article" date="2010" name="Proc. Natl. Acad. Sci. U.S.A.">
        <title>Giant virus with a remarkable complement of genes infects marine zooplankton.</title>
        <authorList>
            <person name="Fischer M.G."/>
            <person name="Allen M.J."/>
            <person name="Wilson W.H."/>
            <person name="Suttle C.A."/>
        </authorList>
    </citation>
    <scope>NUCLEOTIDE SEQUENCE [LARGE SCALE GENOMIC DNA]</scope>
    <source>
        <strain evidence="5 6">BV-PW1</strain>
    </source>
</reference>
<dbReference type="GO" id="GO:0000340">
    <property type="term" value="F:RNA 7-methylguanosine cap binding"/>
    <property type="evidence" value="ECO:0007669"/>
    <property type="project" value="TreeGrafter"/>
</dbReference>
<evidence type="ECO:0000313" key="5">
    <source>
        <dbReference type="EMBL" id="ADO67253.1"/>
    </source>
</evidence>
<dbReference type="RefSeq" id="YP_003969852.1">
    <property type="nucleotide sequence ID" value="NC_014637.1"/>
</dbReference>
<keyword evidence="2 4" id="KW-0694">RNA-binding</keyword>
<dbReference type="GeneID" id="9887622"/>
<keyword evidence="6" id="KW-1185">Reference proteome</keyword>
<dbReference type="EMBL" id="GU244497">
    <property type="protein sequence ID" value="ADO67253.1"/>
    <property type="molecule type" value="Genomic_DNA"/>
</dbReference>
<dbReference type="PANTHER" id="PTHR11960:SF8">
    <property type="entry name" value="EUKARYOTIC TRANSLATION INITIATION FACTOR 4E1-RELATED"/>
    <property type="match status" value="1"/>
</dbReference>
<dbReference type="SUPFAM" id="SSF55418">
    <property type="entry name" value="eIF4e-like"/>
    <property type="match status" value="1"/>
</dbReference>
<dbReference type="InterPro" id="IPR001040">
    <property type="entry name" value="TIF_eIF_4E"/>
</dbReference>
<dbReference type="InterPro" id="IPR023398">
    <property type="entry name" value="TIF_eIF4e-like"/>
</dbReference>
<dbReference type="Proteomes" id="UP000029781">
    <property type="component" value="Segment"/>
</dbReference>